<dbReference type="PANTHER" id="PTHR44591">
    <property type="entry name" value="STRESS RESPONSE REGULATOR PROTEIN 1"/>
    <property type="match status" value="1"/>
</dbReference>
<evidence type="ECO:0000259" key="3">
    <source>
        <dbReference type="PROSITE" id="PS50110"/>
    </source>
</evidence>
<gene>
    <name evidence="4" type="primary">mprA_3</name>
    <name evidence="4" type="ORF">NCTC11370_01025</name>
</gene>
<keyword evidence="5" id="KW-1185">Reference proteome</keyword>
<dbReference type="PANTHER" id="PTHR44591:SF3">
    <property type="entry name" value="RESPONSE REGULATORY DOMAIN-CONTAINING PROTEIN"/>
    <property type="match status" value="1"/>
</dbReference>
<dbReference type="GO" id="GO:0000160">
    <property type="term" value="P:phosphorelay signal transduction system"/>
    <property type="evidence" value="ECO:0007669"/>
    <property type="project" value="InterPro"/>
</dbReference>
<evidence type="ECO:0000256" key="2">
    <source>
        <dbReference type="PROSITE-ProRule" id="PRU00169"/>
    </source>
</evidence>
<dbReference type="OrthoDB" id="9782655at2"/>
<dbReference type="GeneID" id="93292370"/>
<reference evidence="4 5" key="1">
    <citation type="submission" date="2018-06" db="EMBL/GenBank/DDBJ databases">
        <authorList>
            <consortium name="Pathogen Informatics"/>
            <person name="Doyle S."/>
        </authorList>
    </citation>
    <scope>NUCLEOTIDE SEQUENCE [LARGE SCALE GENOMIC DNA]</scope>
    <source>
        <strain evidence="4 5">NCTC11370</strain>
    </source>
</reference>
<dbReference type="InterPro" id="IPR011006">
    <property type="entry name" value="CheY-like_superfamily"/>
</dbReference>
<dbReference type="EMBL" id="UGGT01000001">
    <property type="protein sequence ID" value="STO20964.1"/>
    <property type="molecule type" value="Genomic_DNA"/>
</dbReference>
<dbReference type="RefSeq" id="WP_010653249.1">
    <property type="nucleotide sequence ID" value="NZ_JAPHOO010000001.1"/>
</dbReference>
<dbReference type="SMART" id="SM00448">
    <property type="entry name" value="REC"/>
    <property type="match status" value="1"/>
</dbReference>
<organism evidence="4 5">
    <name type="scientific">Fluoribacter dumoffii</name>
    <dbReference type="NCBI Taxonomy" id="463"/>
    <lineage>
        <taxon>Bacteria</taxon>
        <taxon>Pseudomonadati</taxon>
        <taxon>Pseudomonadota</taxon>
        <taxon>Gammaproteobacteria</taxon>
        <taxon>Legionellales</taxon>
        <taxon>Legionellaceae</taxon>
        <taxon>Fluoribacter</taxon>
    </lineage>
</organism>
<dbReference type="PROSITE" id="PS50110">
    <property type="entry name" value="RESPONSE_REGULATORY"/>
    <property type="match status" value="1"/>
</dbReference>
<dbReference type="Gene3D" id="3.40.50.2300">
    <property type="match status" value="1"/>
</dbReference>
<dbReference type="STRING" id="1094715.GCA_000236165_01397"/>
<dbReference type="InterPro" id="IPR050595">
    <property type="entry name" value="Bact_response_regulator"/>
</dbReference>
<name>A0A377G893_9GAMM</name>
<dbReference type="Proteomes" id="UP000254554">
    <property type="component" value="Unassembled WGS sequence"/>
</dbReference>
<dbReference type="InterPro" id="IPR001789">
    <property type="entry name" value="Sig_transdc_resp-reg_receiver"/>
</dbReference>
<evidence type="ECO:0000313" key="5">
    <source>
        <dbReference type="Proteomes" id="UP000254554"/>
    </source>
</evidence>
<proteinExistence type="predicted"/>
<feature type="domain" description="Response regulatory" evidence="3">
    <location>
        <begin position="5"/>
        <end position="120"/>
    </location>
</feature>
<dbReference type="SUPFAM" id="SSF52172">
    <property type="entry name" value="CheY-like"/>
    <property type="match status" value="1"/>
</dbReference>
<evidence type="ECO:0000313" key="4">
    <source>
        <dbReference type="EMBL" id="STO20964.1"/>
    </source>
</evidence>
<protein>
    <submittedName>
        <fullName evidence="4">Mycobacterial persistence regulator A</fullName>
    </submittedName>
</protein>
<keyword evidence="1 2" id="KW-0597">Phosphoprotein</keyword>
<dbReference type="Pfam" id="PF00072">
    <property type="entry name" value="Response_reg"/>
    <property type="match status" value="1"/>
</dbReference>
<dbReference type="AlphaFoldDB" id="A0A377G893"/>
<feature type="modified residue" description="4-aspartylphosphate" evidence="2">
    <location>
        <position position="55"/>
    </location>
</feature>
<sequence>MNQSKIFIIDDNEELCESLQFLFSTTYELQPQIYYNPQVFLEEFSQENTGCLIVDIFMPYMNGLDLIKRVKEINKKVKIIILSGNGGGNTASKALEAGADAFIKKPFGISELLDKVSAFLNK</sequence>
<evidence type="ECO:0000256" key="1">
    <source>
        <dbReference type="ARBA" id="ARBA00022553"/>
    </source>
</evidence>
<accession>A0A377G893</accession>